<evidence type="ECO:0000313" key="6">
    <source>
        <dbReference type="EMBL" id="KAF9763225.1"/>
    </source>
</evidence>
<dbReference type="InterPro" id="IPR017907">
    <property type="entry name" value="Znf_RING_CS"/>
</dbReference>
<keyword evidence="1" id="KW-0479">Metal-binding</keyword>
<evidence type="ECO:0000256" key="4">
    <source>
        <dbReference type="PROSITE-ProRule" id="PRU00175"/>
    </source>
</evidence>
<dbReference type="Pfam" id="PF17121">
    <property type="entry name" value="zf-C3HC4_5"/>
    <property type="match status" value="1"/>
</dbReference>
<evidence type="ECO:0000313" key="7">
    <source>
        <dbReference type="Proteomes" id="UP000740883"/>
    </source>
</evidence>
<name>A0A9P6GZH4_9MICR</name>
<evidence type="ECO:0000259" key="5">
    <source>
        <dbReference type="PROSITE" id="PS50089"/>
    </source>
</evidence>
<sequence length="198" mass="23325">MSDAKCPVCKTDSYLNPELVLYISPCFHKICENCLNRYFASGKSKCQECGIELRKINYMTSTFEDIEVEKECKIRRQLDRYFNRDESEFDTEESYNDYLEKLEDLVFELLDYKSESLIKSKINSILNDETNFLNYKKEKATPIKETETPPDFPPLKPYLLEFKRDIAIVNNFIRPSRSGGLTKQYLLSYVLNSLKNCY</sequence>
<dbReference type="PROSITE" id="PS50089">
    <property type="entry name" value="ZF_RING_2"/>
    <property type="match status" value="1"/>
</dbReference>
<evidence type="ECO:0000256" key="3">
    <source>
        <dbReference type="ARBA" id="ARBA00022833"/>
    </source>
</evidence>
<dbReference type="GO" id="GO:0005675">
    <property type="term" value="C:transcription factor TFIIH holo complex"/>
    <property type="evidence" value="ECO:0007669"/>
    <property type="project" value="TreeGrafter"/>
</dbReference>
<dbReference type="GO" id="GO:0008270">
    <property type="term" value="F:zinc ion binding"/>
    <property type="evidence" value="ECO:0007669"/>
    <property type="project" value="UniProtKB-KW"/>
</dbReference>
<gene>
    <name evidence="6" type="primary">pmh1</name>
    <name evidence="6" type="ORF">NGRA_1408</name>
</gene>
<dbReference type="OrthoDB" id="5963at2759"/>
<dbReference type="Proteomes" id="UP000740883">
    <property type="component" value="Unassembled WGS sequence"/>
</dbReference>
<feature type="domain" description="RING-type" evidence="5">
    <location>
        <begin position="6"/>
        <end position="49"/>
    </location>
</feature>
<organism evidence="6 7">
    <name type="scientific">Nosema granulosis</name>
    <dbReference type="NCBI Taxonomy" id="83296"/>
    <lineage>
        <taxon>Eukaryota</taxon>
        <taxon>Fungi</taxon>
        <taxon>Fungi incertae sedis</taxon>
        <taxon>Microsporidia</taxon>
        <taxon>Nosematidae</taxon>
        <taxon>Nosema</taxon>
    </lineage>
</organism>
<accession>A0A9P6GZH4</accession>
<dbReference type="PROSITE" id="PS00518">
    <property type="entry name" value="ZF_RING_1"/>
    <property type="match status" value="1"/>
</dbReference>
<keyword evidence="7" id="KW-1185">Reference proteome</keyword>
<protein>
    <submittedName>
        <fullName evidence="6">RNA polymerase II transcription factor B subunit 3</fullName>
    </submittedName>
</protein>
<dbReference type="PANTHER" id="PTHR12683:SF13">
    <property type="entry name" value="CDK-ACTIVATING KINASE ASSEMBLY FACTOR MAT1"/>
    <property type="match status" value="1"/>
</dbReference>
<dbReference type="SMART" id="SM00184">
    <property type="entry name" value="RING"/>
    <property type="match status" value="1"/>
</dbReference>
<dbReference type="AlphaFoldDB" id="A0A9P6GZH4"/>
<evidence type="ECO:0000256" key="2">
    <source>
        <dbReference type="ARBA" id="ARBA00022771"/>
    </source>
</evidence>
<dbReference type="GO" id="GO:0006281">
    <property type="term" value="P:DNA repair"/>
    <property type="evidence" value="ECO:0007669"/>
    <property type="project" value="TreeGrafter"/>
</dbReference>
<dbReference type="EMBL" id="SBJO01000089">
    <property type="protein sequence ID" value="KAF9763225.1"/>
    <property type="molecule type" value="Genomic_DNA"/>
</dbReference>
<proteinExistence type="predicted"/>
<keyword evidence="2 4" id="KW-0863">Zinc-finger</keyword>
<reference evidence="6 7" key="1">
    <citation type="journal article" date="2020" name="Genome Biol. Evol.">
        <title>Comparative genomics of strictly vertically transmitted, feminizing microsporidia endosymbionts of amphipod crustaceans.</title>
        <authorList>
            <person name="Cormier A."/>
            <person name="Chebbi M.A."/>
            <person name="Giraud I."/>
            <person name="Wattier R."/>
            <person name="Teixeira M."/>
            <person name="Gilbert C."/>
            <person name="Rigaud T."/>
            <person name="Cordaux R."/>
        </authorList>
    </citation>
    <scope>NUCLEOTIDE SEQUENCE [LARGE SCALE GENOMIC DNA]</scope>
    <source>
        <strain evidence="6 7">Ou3-Ou53</strain>
    </source>
</reference>
<dbReference type="GO" id="GO:0006357">
    <property type="term" value="P:regulation of transcription by RNA polymerase II"/>
    <property type="evidence" value="ECO:0007669"/>
    <property type="project" value="TreeGrafter"/>
</dbReference>
<dbReference type="InterPro" id="IPR013083">
    <property type="entry name" value="Znf_RING/FYVE/PHD"/>
</dbReference>
<dbReference type="InterPro" id="IPR001841">
    <property type="entry name" value="Znf_RING"/>
</dbReference>
<dbReference type="SUPFAM" id="SSF57850">
    <property type="entry name" value="RING/U-box"/>
    <property type="match status" value="1"/>
</dbReference>
<dbReference type="Pfam" id="PF06391">
    <property type="entry name" value="MAT1"/>
    <property type="match status" value="1"/>
</dbReference>
<dbReference type="Gene3D" id="3.30.40.10">
    <property type="entry name" value="Zinc/RING finger domain, C3HC4 (zinc finger)"/>
    <property type="match status" value="1"/>
</dbReference>
<comment type="caution">
    <text evidence="6">The sequence shown here is derived from an EMBL/GenBank/DDBJ whole genome shotgun (WGS) entry which is preliminary data.</text>
</comment>
<dbReference type="InterPro" id="IPR015877">
    <property type="entry name" value="MAT1_centre"/>
</dbReference>
<evidence type="ECO:0000256" key="1">
    <source>
        <dbReference type="ARBA" id="ARBA00022723"/>
    </source>
</evidence>
<dbReference type="PANTHER" id="PTHR12683">
    <property type="entry name" value="CDK-ACTIVATING KINASE ASSEMBLY FACTOR MAT1"/>
    <property type="match status" value="1"/>
</dbReference>
<keyword evidence="3" id="KW-0862">Zinc</keyword>